<evidence type="ECO:0000256" key="6">
    <source>
        <dbReference type="SAM" id="MobiDB-lite"/>
    </source>
</evidence>
<dbReference type="OrthoDB" id="529367at2759"/>
<keyword evidence="5 7" id="KW-0472">Membrane</keyword>
<gene>
    <name evidence="8" type="ORF">CCM_00167</name>
</gene>
<dbReference type="PANTHER" id="PTHR20855">
    <property type="entry name" value="ADIPOR/PROGESTIN RECEPTOR-RELATED"/>
    <property type="match status" value="1"/>
</dbReference>
<dbReference type="GO" id="GO:0038023">
    <property type="term" value="F:signaling receptor activity"/>
    <property type="evidence" value="ECO:0007669"/>
    <property type="project" value="TreeGrafter"/>
</dbReference>
<keyword evidence="3 7" id="KW-0812">Transmembrane</keyword>
<evidence type="ECO:0000256" key="5">
    <source>
        <dbReference type="ARBA" id="ARBA00023136"/>
    </source>
</evidence>
<dbReference type="AlphaFoldDB" id="G3J7P7"/>
<evidence type="ECO:0000313" key="8">
    <source>
        <dbReference type="EMBL" id="EGX95513.1"/>
    </source>
</evidence>
<organism evidence="8 9">
    <name type="scientific">Cordyceps militaris (strain CM01)</name>
    <name type="common">Caterpillar fungus</name>
    <dbReference type="NCBI Taxonomy" id="983644"/>
    <lineage>
        <taxon>Eukaryota</taxon>
        <taxon>Fungi</taxon>
        <taxon>Dikarya</taxon>
        <taxon>Ascomycota</taxon>
        <taxon>Pezizomycotina</taxon>
        <taxon>Sordariomycetes</taxon>
        <taxon>Hypocreomycetidae</taxon>
        <taxon>Hypocreales</taxon>
        <taxon>Cordycipitaceae</taxon>
        <taxon>Cordyceps</taxon>
    </lineage>
</organism>
<name>G3J7P7_CORMM</name>
<proteinExistence type="inferred from homology"/>
<dbReference type="STRING" id="983644.G3J7P7"/>
<protein>
    <submittedName>
        <fullName evidence="8">Hemolysin-III channel protein Izh2</fullName>
    </submittedName>
</protein>
<reference evidence="8 9" key="1">
    <citation type="journal article" date="2011" name="Genome Biol.">
        <title>Genome sequence of the insect pathogenic fungus Cordyceps militaris, a valued traditional Chinese medicine.</title>
        <authorList>
            <person name="Zheng P."/>
            <person name="Xia Y."/>
            <person name="Xiao G."/>
            <person name="Xiong C."/>
            <person name="Hu X."/>
            <person name="Zhang S."/>
            <person name="Zheng H."/>
            <person name="Huang Y."/>
            <person name="Zhou Y."/>
            <person name="Wang S."/>
            <person name="Zhao G.P."/>
            <person name="Liu X."/>
            <person name="St Leger R.J."/>
            <person name="Wang C."/>
        </authorList>
    </citation>
    <scope>NUCLEOTIDE SEQUENCE [LARGE SCALE GENOMIC DNA]</scope>
    <source>
        <strain evidence="8 9">CM01</strain>
    </source>
</reference>
<keyword evidence="4 7" id="KW-1133">Transmembrane helix</keyword>
<evidence type="ECO:0000256" key="7">
    <source>
        <dbReference type="SAM" id="Phobius"/>
    </source>
</evidence>
<evidence type="ECO:0000313" key="9">
    <source>
        <dbReference type="Proteomes" id="UP000001610"/>
    </source>
</evidence>
<comment type="similarity">
    <text evidence="2">Belongs to the ADIPOR family.</text>
</comment>
<feature type="region of interest" description="Disordered" evidence="6">
    <location>
        <begin position="1"/>
        <end position="33"/>
    </location>
</feature>
<dbReference type="InParanoid" id="G3J7P7"/>
<dbReference type="GO" id="GO:0016020">
    <property type="term" value="C:membrane"/>
    <property type="evidence" value="ECO:0007669"/>
    <property type="project" value="UniProtKB-SubCell"/>
</dbReference>
<dbReference type="GO" id="GO:0006882">
    <property type="term" value="P:intracellular zinc ion homeostasis"/>
    <property type="evidence" value="ECO:0007669"/>
    <property type="project" value="TreeGrafter"/>
</dbReference>
<dbReference type="eggNOG" id="KOG0748">
    <property type="taxonomic scope" value="Eukaryota"/>
</dbReference>
<dbReference type="KEGG" id="cmt:CCM_00167"/>
<dbReference type="Proteomes" id="UP000001610">
    <property type="component" value="Unassembled WGS sequence"/>
</dbReference>
<dbReference type="GeneID" id="18162202"/>
<feature type="transmembrane region" description="Helical" evidence="7">
    <location>
        <begin position="85"/>
        <end position="113"/>
    </location>
</feature>
<dbReference type="RefSeq" id="XP_006665390.1">
    <property type="nucleotide sequence ID" value="XM_006665327.1"/>
</dbReference>
<dbReference type="HOGENOM" id="CLU_785310_0_0_1"/>
<sequence>MASTPRLRVPAKEPEARQGQGMEGNASWSGSGEAGGPALLSFDEMPEWFQHENNQWILDGYRPISGSARASFRSWRYLHNETVNIYSHLIPAVVFLLAIFIVGDIVLGVYIIFWCETTLRIIYWSMAPEPQVSLPANTNVRGDWHVGCGALDSWARYIRARPDEEKSFHLYPGGKDRLPSIWNRTLRNVLRKMRFPESWWPGKFDMFSSHSFMHILVGIWKPSTMLTHILPARPLEFAPFCKASNHGDERRPRNPGSAVGDSGGKVAGEREQLQRMQPPRLPKATVRQYLWDAGCLPLDGAKISGKGVVGPFANGLYLDKPINYLVVRLLPQAEQSNPVRGTTVRVDFHECGR</sequence>
<comment type="subcellular location">
    <subcellularLocation>
        <location evidence="1">Membrane</location>
        <topology evidence="1">Multi-pass membrane protein</topology>
    </subcellularLocation>
</comment>
<evidence type="ECO:0000256" key="4">
    <source>
        <dbReference type="ARBA" id="ARBA00022989"/>
    </source>
</evidence>
<keyword evidence="9" id="KW-1185">Reference proteome</keyword>
<dbReference type="EMBL" id="JH126399">
    <property type="protein sequence ID" value="EGX95513.1"/>
    <property type="molecule type" value="Genomic_DNA"/>
</dbReference>
<dbReference type="PANTHER" id="PTHR20855:SF52">
    <property type="entry name" value="ADIPONECTIN RECEPTOR PROTEIN"/>
    <property type="match status" value="1"/>
</dbReference>
<evidence type="ECO:0000256" key="3">
    <source>
        <dbReference type="ARBA" id="ARBA00022692"/>
    </source>
</evidence>
<feature type="region of interest" description="Disordered" evidence="6">
    <location>
        <begin position="245"/>
        <end position="279"/>
    </location>
</feature>
<dbReference type="VEuPathDB" id="FungiDB:CCM_00167"/>
<evidence type="ECO:0000256" key="1">
    <source>
        <dbReference type="ARBA" id="ARBA00004141"/>
    </source>
</evidence>
<dbReference type="InterPro" id="IPR004254">
    <property type="entry name" value="AdipoR/HlyIII-related"/>
</dbReference>
<evidence type="ECO:0000256" key="2">
    <source>
        <dbReference type="ARBA" id="ARBA00007018"/>
    </source>
</evidence>
<accession>G3J7P7</accession>